<dbReference type="SUPFAM" id="SSF109715">
    <property type="entry name" value="DEK C-terminal domain"/>
    <property type="match status" value="1"/>
</dbReference>
<dbReference type="Gene3D" id="1.10.10.60">
    <property type="entry name" value="Homeodomain-like"/>
    <property type="match status" value="1"/>
</dbReference>
<evidence type="ECO:0000256" key="3">
    <source>
        <dbReference type="ARBA" id="ARBA00023125"/>
    </source>
</evidence>
<feature type="compositionally biased region" description="Basic residues" evidence="5">
    <location>
        <begin position="267"/>
        <end position="280"/>
    </location>
</feature>
<comment type="caution">
    <text evidence="7">The sequence shown here is derived from an EMBL/GenBank/DDBJ whole genome shotgun (WGS) entry which is preliminary data.</text>
</comment>
<organism evidence="7 8">
    <name type="scientific">Peronospora effusa</name>
    <dbReference type="NCBI Taxonomy" id="542832"/>
    <lineage>
        <taxon>Eukaryota</taxon>
        <taxon>Sar</taxon>
        <taxon>Stramenopiles</taxon>
        <taxon>Oomycota</taxon>
        <taxon>Peronosporomycetes</taxon>
        <taxon>Peronosporales</taxon>
        <taxon>Peronosporaceae</taxon>
        <taxon>Peronospora</taxon>
    </lineage>
</organism>
<dbReference type="GO" id="GO:0003677">
    <property type="term" value="F:DNA binding"/>
    <property type="evidence" value="ECO:0007669"/>
    <property type="project" value="UniProtKB-KW"/>
</dbReference>
<feature type="domain" description="DEK-C" evidence="6">
    <location>
        <begin position="328"/>
        <end position="383"/>
    </location>
</feature>
<dbReference type="GO" id="GO:0006325">
    <property type="term" value="P:chromatin organization"/>
    <property type="evidence" value="ECO:0007669"/>
    <property type="project" value="UniProtKB-KW"/>
</dbReference>
<dbReference type="Proteomes" id="UP000282087">
    <property type="component" value="Unassembled WGS sequence"/>
</dbReference>
<dbReference type="VEuPathDB" id="FungiDB:DD237_005122"/>
<dbReference type="GO" id="GO:0042393">
    <property type="term" value="F:histone binding"/>
    <property type="evidence" value="ECO:0007669"/>
    <property type="project" value="TreeGrafter"/>
</dbReference>
<reference evidence="7 8" key="1">
    <citation type="submission" date="2018-06" db="EMBL/GenBank/DDBJ databases">
        <title>Comparative genomics of downy mildews reveals potential adaptations to biotrophy.</title>
        <authorList>
            <person name="Fletcher K."/>
            <person name="Klosterman S.J."/>
            <person name="Derevnina L."/>
            <person name="Martin F."/>
            <person name="Koike S."/>
            <person name="Reyes Chin-Wo S."/>
            <person name="Mou B."/>
            <person name="Michelmore R."/>
        </authorList>
    </citation>
    <scope>NUCLEOTIDE SEQUENCE [LARGE SCALE GENOMIC DNA]</scope>
    <source>
        <strain evidence="7 8">R14</strain>
    </source>
</reference>
<evidence type="ECO:0000313" key="7">
    <source>
        <dbReference type="EMBL" id="RMX66687.1"/>
    </source>
</evidence>
<sequence length="385" mass="43943">MMDEQQKPATTLIVDTETETIDKPTDHGQALASVSDTMCTTSLSGRVRKTTQMFTFTQAKNDEADEFLPPVGKGIKVREMEFVRNNVEALGKKQQDMIKQLYSIMFGRRFQQKNVKVIKEHILDFSGVIEQDEKSREHLIAKMGKWMLIFVHDVMDFLAIDRSKKSFDEEGKLFNKEGLLDRLVDWLYNPQKTKLGEKKAVIAAKKAKQKANKRVKAAKKSENEPAKKKQRTTKKKDVAVEEDEGENDHEATESESSSDFEESKQPIVKKKKVTRRLKKSRIVESDNDNDESENEKNSSAEKDELQLAADLQDEVDLVDKEEPKSKTEVLDADVCSKIRDIITHGNAEELTVKKIVQQLSADLGRDMTAQKKAIKEFITNDQMKM</sequence>
<protein>
    <recommendedName>
        <fullName evidence="6">DEK-C domain-containing protein</fullName>
    </recommendedName>
</protein>
<dbReference type="EMBL" id="QLLG01000192">
    <property type="protein sequence ID" value="RMX66687.1"/>
    <property type="molecule type" value="Genomic_DNA"/>
</dbReference>
<accession>A0A3M6VJZ3</accession>
<dbReference type="GO" id="GO:2000779">
    <property type="term" value="P:regulation of double-strand break repair"/>
    <property type="evidence" value="ECO:0007669"/>
    <property type="project" value="TreeGrafter"/>
</dbReference>
<proteinExistence type="predicted"/>
<evidence type="ECO:0000313" key="8">
    <source>
        <dbReference type="Proteomes" id="UP000282087"/>
    </source>
</evidence>
<name>A0A3M6VJZ3_9STRA</name>
<dbReference type="InterPro" id="IPR014876">
    <property type="entry name" value="DEK_C"/>
</dbReference>
<dbReference type="Pfam" id="PF08766">
    <property type="entry name" value="DEK_C"/>
    <property type="match status" value="1"/>
</dbReference>
<evidence type="ECO:0000256" key="2">
    <source>
        <dbReference type="ARBA" id="ARBA00022853"/>
    </source>
</evidence>
<evidence type="ECO:0000259" key="6">
    <source>
        <dbReference type="PROSITE" id="PS51998"/>
    </source>
</evidence>
<comment type="subcellular location">
    <subcellularLocation>
        <location evidence="1">Nucleus</location>
    </subcellularLocation>
</comment>
<keyword evidence="8" id="KW-1185">Reference proteome</keyword>
<dbReference type="GO" id="GO:0005634">
    <property type="term" value="C:nucleus"/>
    <property type="evidence" value="ECO:0007669"/>
    <property type="project" value="UniProtKB-SubCell"/>
</dbReference>
<evidence type="ECO:0000256" key="1">
    <source>
        <dbReference type="ARBA" id="ARBA00004123"/>
    </source>
</evidence>
<evidence type="ECO:0000256" key="4">
    <source>
        <dbReference type="ARBA" id="ARBA00023242"/>
    </source>
</evidence>
<feature type="compositionally biased region" description="Basic residues" evidence="5">
    <location>
        <begin position="206"/>
        <end position="218"/>
    </location>
</feature>
<dbReference type="InterPro" id="IPR044198">
    <property type="entry name" value="DEK"/>
</dbReference>
<keyword evidence="4" id="KW-0539">Nucleus</keyword>
<gene>
    <name evidence="7" type="ORF">DD238_004464</name>
</gene>
<feature type="compositionally biased region" description="Basic and acidic residues" evidence="5">
    <location>
        <begin position="317"/>
        <end position="326"/>
    </location>
</feature>
<evidence type="ECO:0000256" key="5">
    <source>
        <dbReference type="SAM" id="MobiDB-lite"/>
    </source>
</evidence>
<keyword evidence="2" id="KW-0156">Chromatin regulator</keyword>
<dbReference type="STRING" id="542832.A0A3M6VJZ3"/>
<dbReference type="PANTHER" id="PTHR13468">
    <property type="entry name" value="DEK PROTEIN"/>
    <property type="match status" value="1"/>
</dbReference>
<keyword evidence="3" id="KW-0238">DNA-binding</keyword>
<dbReference type="AlphaFoldDB" id="A0A3M6VJZ3"/>
<dbReference type="PROSITE" id="PS51998">
    <property type="entry name" value="DEK_C"/>
    <property type="match status" value="1"/>
</dbReference>
<dbReference type="PANTHER" id="PTHR13468:SF1">
    <property type="entry name" value="PROTEIN DEK"/>
    <property type="match status" value="1"/>
</dbReference>
<feature type="compositionally biased region" description="Basic and acidic residues" evidence="5">
    <location>
        <begin position="294"/>
        <end position="305"/>
    </location>
</feature>
<feature type="region of interest" description="Disordered" evidence="5">
    <location>
        <begin position="206"/>
        <end position="326"/>
    </location>
</feature>